<organism evidence="2 3">
    <name type="scientific">Protea cynaroides</name>
    <dbReference type="NCBI Taxonomy" id="273540"/>
    <lineage>
        <taxon>Eukaryota</taxon>
        <taxon>Viridiplantae</taxon>
        <taxon>Streptophyta</taxon>
        <taxon>Embryophyta</taxon>
        <taxon>Tracheophyta</taxon>
        <taxon>Spermatophyta</taxon>
        <taxon>Magnoliopsida</taxon>
        <taxon>Proteales</taxon>
        <taxon>Proteaceae</taxon>
        <taxon>Protea</taxon>
    </lineage>
</organism>
<protein>
    <submittedName>
        <fullName evidence="2">Uncharacterized protein</fullName>
    </submittedName>
</protein>
<keyword evidence="3" id="KW-1185">Reference proteome</keyword>
<reference evidence="2" key="1">
    <citation type="journal article" date="2023" name="Plant J.">
        <title>The genome of the king protea, Protea cynaroides.</title>
        <authorList>
            <person name="Chang J."/>
            <person name="Duong T.A."/>
            <person name="Schoeman C."/>
            <person name="Ma X."/>
            <person name="Roodt D."/>
            <person name="Barker N."/>
            <person name="Li Z."/>
            <person name="Van de Peer Y."/>
            <person name="Mizrachi E."/>
        </authorList>
    </citation>
    <scope>NUCLEOTIDE SEQUENCE</scope>
    <source>
        <tissue evidence="2">Young leaves</tissue>
    </source>
</reference>
<name>A0A9Q0JYL4_9MAGN</name>
<dbReference type="AlphaFoldDB" id="A0A9Q0JYL4"/>
<comment type="caution">
    <text evidence="2">The sequence shown here is derived from an EMBL/GenBank/DDBJ whole genome shotgun (WGS) entry which is preliminary data.</text>
</comment>
<dbReference type="Proteomes" id="UP001141806">
    <property type="component" value="Unassembled WGS sequence"/>
</dbReference>
<accession>A0A9Q0JYL4</accession>
<feature type="compositionally biased region" description="Basic and acidic residues" evidence="1">
    <location>
        <begin position="1"/>
        <end position="12"/>
    </location>
</feature>
<proteinExistence type="predicted"/>
<dbReference type="EMBL" id="JAMYWD010000011">
    <property type="protein sequence ID" value="KAJ4956731.1"/>
    <property type="molecule type" value="Genomic_DNA"/>
</dbReference>
<evidence type="ECO:0000313" key="3">
    <source>
        <dbReference type="Proteomes" id="UP001141806"/>
    </source>
</evidence>
<evidence type="ECO:0000313" key="2">
    <source>
        <dbReference type="EMBL" id="KAJ4956731.1"/>
    </source>
</evidence>
<evidence type="ECO:0000256" key="1">
    <source>
        <dbReference type="SAM" id="MobiDB-lite"/>
    </source>
</evidence>
<feature type="region of interest" description="Disordered" evidence="1">
    <location>
        <begin position="1"/>
        <end position="38"/>
    </location>
</feature>
<sequence length="99" mass="11131">MAFSARMRDSRIDPSIATSSHRPQFDDHSPISTKHSRLADYSRRRLQSVTIGDYTLIGGDRNQLHPFSVGVRGPRNHAGVLRRYLLRGPVLKSLCCKNG</sequence>
<gene>
    <name evidence="2" type="ORF">NE237_013514</name>
</gene>